<dbReference type="Proteomes" id="UP000290565">
    <property type="component" value="Unassembled WGS sequence"/>
</dbReference>
<feature type="non-terminal residue" evidence="1">
    <location>
        <position position="1"/>
    </location>
</feature>
<evidence type="ECO:0000313" key="2">
    <source>
        <dbReference type="Proteomes" id="UP000290565"/>
    </source>
</evidence>
<dbReference type="AlphaFoldDB" id="A0A4Q0S864"/>
<dbReference type="EMBL" id="LBJM01000122">
    <property type="protein sequence ID" value="RXH28718.1"/>
    <property type="molecule type" value="Genomic_DNA"/>
</dbReference>
<protein>
    <submittedName>
        <fullName evidence="1">Uncharacterized protein</fullName>
    </submittedName>
</protein>
<accession>A0A4Q0S864</accession>
<proteinExistence type="predicted"/>
<comment type="caution">
    <text evidence="1">The sequence shown here is derived from an EMBL/GenBank/DDBJ whole genome shotgun (WGS) entry which is preliminary data.</text>
</comment>
<reference evidence="1 2" key="1">
    <citation type="submission" date="2015-04" db="EMBL/GenBank/DDBJ databases">
        <title>Comparative genomics of rhizobia nodulating Arachis hypogaea in China.</title>
        <authorList>
            <person name="Li Y."/>
        </authorList>
    </citation>
    <scope>NUCLEOTIDE SEQUENCE [LARGE SCALE GENOMIC DNA]</scope>
    <source>
        <strain evidence="1 2">CCBAU 51787</strain>
    </source>
</reference>
<sequence>GFFDYPSRHVPFGFAEITGMLRLAWGNQPFFGFALRAERPVILREMDEARKAPGSAFRHFDPTGPQATISLQPGPGAAPNHILVRKYYACRVLARCDVAELL</sequence>
<organism evidence="1 2">
    <name type="scientific">Bradyrhizobium zhanjiangense</name>
    <dbReference type="NCBI Taxonomy" id="1325107"/>
    <lineage>
        <taxon>Bacteria</taxon>
        <taxon>Pseudomonadati</taxon>
        <taxon>Pseudomonadota</taxon>
        <taxon>Alphaproteobacteria</taxon>
        <taxon>Hyphomicrobiales</taxon>
        <taxon>Nitrobacteraceae</taxon>
        <taxon>Bradyrhizobium</taxon>
    </lineage>
</organism>
<name>A0A4Q0S864_9BRAD</name>
<feature type="non-terminal residue" evidence="1">
    <location>
        <position position="102"/>
    </location>
</feature>
<gene>
    <name evidence="1" type="ORF">XH94_35315</name>
</gene>
<evidence type="ECO:0000313" key="1">
    <source>
        <dbReference type="EMBL" id="RXH28718.1"/>
    </source>
</evidence>